<protein>
    <recommendedName>
        <fullName evidence="3">DUF1579 domain-containing protein</fullName>
    </recommendedName>
</protein>
<evidence type="ECO:0000313" key="2">
    <source>
        <dbReference type="Proteomes" id="UP000325286"/>
    </source>
</evidence>
<dbReference type="OrthoDB" id="277821at2"/>
<gene>
    <name evidence="1" type="ORF">UC8_22880</name>
</gene>
<keyword evidence="2" id="KW-1185">Reference proteome</keyword>
<evidence type="ECO:0000313" key="1">
    <source>
        <dbReference type="EMBL" id="QEG40281.1"/>
    </source>
</evidence>
<reference evidence="1 2" key="1">
    <citation type="submission" date="2019-08" db="EMBL/GenBank/DDBJ databases">
        <title>Deep-cultivation of Planctomycetes and their phenomic and genomic characterization uncovers novel biology.</title>
        <authorList>
            <person name="Wiegand S."/>
            <person name="Jogler M."/>
            <person name="Boedeker C."/>
            <person name="Pinto D."/>
            <person name="Vollmers J."/>
            <person name="Rivas-Marin E."/>
            <person name="Kohn T."/>
            <person name="Peeters S.H."/>
            <person name="Heuer A."/>
            <person name="Rast P."/>
            <person name="Oberbeckmann S."/>
            <person name="Bunk B."/>
            <person name="Jeske O."/>
            <person name="Meyerdierks A."/>
            <person name="Storesund J.E."/>
            <person name="Kallscheuer N."/>
            <person name="Luecker S."/>
            <person name="Lage O.M."/>
            <person name="Pohl T."/>
            <person name="Merkel B.J."/>
            <person name="Hornburger P."/>
            <person name="Mueller R.-W."/>
            <person name="Bruemmer F."/>
            <person name="Labrenz M."/>
            <person name="Spormann A.M."/>
            <person name="Op den Camp H."/>
            <person name="Overmann J."/>
            <person name="Amann R."/>
            <person name="Jetten M.S.M."/>
            <person name="Mascher T."/>
            <person name="Medema M.H."/>
            <person name="Devos D.P."/>
            <person name="Kaster A.-K."/>
            <person name="Ovreas L."/>
            <person name="Rohde M."/>
            <person name="Galperin M.Y."/>
            <person name="Jogler C."/>
        </authorList>
    </citation>
    <scope>NUCLEOTIDE SEQUENCE [LARGE SCALE GENOMIC DNA]</scope>
    <source>
        <strain evidence="1 2">UC8</strain>
    </source>
</reference>
<evidence type="ECO:0008006" key="3">
    <source>
        <dbReference type="Google" id="ProtNLM"/>
    </source>
</evidence>
<dbReference type="Pfam" id="PF07617">
    <property type="entry name" value="DUF1579"/>
    <property type="match status" value="1"/>
</dbReference>
<dbReference type="Proteomes" id="UP000325286">
    <property type="component" value="Chromosome"/>
</dbReference>
<proteinExistence type="predicted"/>
<name>A0A5B9R226_9BACT</name>
<dbReference type="InterPro" id="IPR011473">
    <property type="entry name" value="DUF1579"/>
</dbReference>
<dbReference type="EMBL" id="CP042914">
    <property type="protein sequence ID" value="QEG40281.1"/>
    <property type="molecule type" value="Genomic_DNA"/>
</dbReference>
<sequence length="165" mass="18867">MDPAQSPESKAAQQKFSSMLGAWTGVCRTWFQPGVLADESPIEGRFFRNLPGEFLRHQYTSSLNGKPRSGEETLIFNSITKRFECVWMDTFHMNYAIMFSDGEATEDGWFVVGSYDVAADTPRWGWKTVYQIVEEQRLQITAYNVSPEGQSDKAIELVYTRRRAS</sequence>
<organism evidence="1 2">
    <name type="scientific">Roseimaritima ulvae</name>
    <dbReference type="NCBI Taxonomy" id="980254"/>
    <lineage>
        <taxon>Bacteria</taxon>
        <taxon>Pseudomonadati</taxon>
        <taxon>Planctomycetota</taxon>
        <taxon>Planctomycetia</taxon>
        <taxon>Pirellulales</taxon>
        <taxon>Pirellulaceae</taxon>
        <taxon>Roseimaritima</taxon>
    </lineage>
</organism>
<accession>A0A5B9R226</accession>
<dbReference type="KEGG" id="rul:UC8_22880"/>
<dbReference type="AlphaFoldDB" id="A0A5B9R226"/>
<dbReference type="RefSeq" id="WP_068142566.1">
    <property type="nucleotide sequence ID" value="NZ_CP042914.1"/>
</dbReference>